<keyword evidence="2" id="KW-1185">Reference proteome</keyword>
<organism evidence="1 2">
    <name type="scientific">Comamonas serinivorans</name>
    <dbReference type="NCBI Taxonomy" id="1082851"/>
    <lineage>
        <taxon>Bacteria</taxon>
        <taxon>Pseudomonadati</taxon>
        <taxon>Pseudomonadota</taxon>
        <taxon>Betaproteobacteria</taxon>
        <taxon>Burkholderiales</taxon>
        <taxon>Comamonadaceae</taxon>
        <taxon>Comamonas</taxon>
    </lineage>
</organism>
<dbReference type="Gene3D" id="3.40.50.2300">
    <property type="match status" value="1"/>
</dbReference>
<dbReference type="KEGG" id="cser:CCO03_06420"/>
<gene>
    <name evidence="1" type="ORF">CCO03_06420</name>
</gene>
<evidence type="ECO:0008006" key="3">
    <source>
        <dbReference type="Google" id="ProtNLM"/>
    </source>
</evidence>
<dbReference type="GO" id="GO:0005829">
    <property type="term" value="C:cytosol"/>
    <property type="evidence" value="ECO:0007669"/>
    <property type="project" value="TreeGrafter"/>
</dbReference>
<sequence>MRASDAAAVHHAAPQTGGASPAKARLLLALTGVSSDALLLAWAQRVLDGQLPHAARAEDVAEQVRLLQPQAILIEFDLHTLDTAVALATQLQAQYPEVVRVAVSRAQHPQCMLAALRAGVHDFLDIDEAIATSQQIVQGLLSRPQHTEAEPHHSPAPQLAILSARAGLGCSVLAAHLAWYLQQALAGPAGDDVLAGLLVELGGSGGSGGDCAIYLNTPGEFSFTDAVAQQRRLDRRMAQTALARHDSGLRLLPQPRQVPTLPPGEVRALMARLGQYFKHIVLDLGAHTPAPLLADLLPDASEIWVVCDQNVVSVVWTMALLSQLEALQIPRDRLRLIVNRHDSRLALDAQQIASRLQLPLLATLPERRRELADAVNHGKLLAPKQKGDPYVQAIEKLVALLVHGHHPDAPPHRTPAGPLTQLFQRIRRT</sequence>
<dbReference type="PANTHER" id="PTHR43384:SF13">
    <property type="entry name" value="SLR0110 PROTEIN"/>
    <property type="match status" value="1"/>
</dbReference>
<proteinExistence type="predicted"/>
<dbReference type="SUPFAM" id="SSF52540">
    <property type="entry name" value="P-loop containing nucleoside triphosphate hydrolases"/>
    <property type="match status" value="1"/>
</dbReference>
<dbReference type="EMBL" id="CP021455">
    <property type="protein sequence ID" value="ARU04356.1"/>
    <property type="molecule type" value="Genomic_DNA"/>
</dbReference>
<reference evidence="1 2" key="1">
    <citation type="submission" date="2017-05" db="EMBL/GenBank/DDBJ databases">
        <authorList>
            <person name="Song R."/>
            <person name="Chenine A.L."/>
            <person name="Ruprecht R.M."/>
        </authorList>
    </citation>
    <scope>NUCLEOTIDE SEQUENCE [LARGE SCALE GENOMIC DNA]</scope>
    <source>
        <strain evidence="1 2">DSM 26136</strain>
    </source>
</reference>
<accession>A0A1Y0ELB2</accession>
<dbReference type="GO" id="GO:0009898">
    <property type="term" value="C:cytoplasmic side of plasma membrane"/>
    <property type="evidence" value="ECO:0007669"/>
    <property type="project" value="TreeGrafter"/>
</dbReference>
<dbReference type="AlphaFoldDB" id="A0A1Y0ELB2"/>
<dbReference type="Gene3D" id="3.40.50.300">
    <property type="entry name" value="P-loop containing nucleotide triphosphate hydrolases"/>
    <property type="match status" value="1"/>
</dbReference>
<dbReference type="InterPro" id="IPR050625">
    <property type="entry name" value="ParA/MinD_ATPase"/>
</dbReference>
<dbReference type="Proteomes" id="UP000196138">
    <property type="component" value="Chromosome"/>
</dbReference>
<dbReference type="GO" id="GO:0005524">
    <property type="term" value="F:ATP binding"/>
    <property type="evidence" value="ECO:0007669"/>
    <property type="project" value="TreeGrafter"/>
</dbReference>
<dbReference type="PANTHER" id="PTHR43384">
    <property type="entry name" value="SEPTUM SITE-DETERMINING PROTEIN MIND HOMOLOG, CHLOROPLASTIC-RELATED"/>
    <property type="match status" value="1"/>
</dbReference>
<evidence type="ECO:0000313" key="2">
    <source>
        <dbReference type="Proteomes" id="UP000196138"/>
    </source>
</evidence>
<name>A0A1Y0ELB2_9BURK</name>
<dbReference type="InterPro" id="IPR027417">
    <property type="entry name" value="P-loop_NTPase"/>
</dbReference>
<dbReference type="GO" id="GO:0051782">
    <property type="term" value="P:negative regulation of cell division"/>
    <property type="evidence" value="ECO:0007669"/>
    <property type="project" value="TreeGrafter"/>
</dbReference>
<dbReference type="GO" id="GO:0016887">
    <property type="term" value="F:ATP hydrolysis activity"/>
    <property type="evidence" value="ECO:0007669"/>
    <property type="project" value="TreeGrafter"/>
</dbReference>
<protein>
    <recommendedName>
        <fullName evidence="3">Response regulatory domain-containing protein</fullName>
    </recommendedName>
</protein>
<evidence type="ECO:0000313" key="1">
    <source>
        <dbReference type="EMBL" id="ARU04356.1"/>
    </source>
</evidence>